<gene>
    <name evidence="8" type="ORF">CQ394_01965</name>
</gene>
<dbReference type="InterPro" id="IPR006059">
    <property type="entry name" value="SBP"/>
</dbReference>
<evidence type="ECO:0000256" key="1">
    <source>
        <dbReference type="ARBA" id="ARBA00004418"/>
    </source>
</evidence>
<organism evidence="8 9">
    <name type="scientific">Clostridium neonatale</name>
    <dbReference type="NCBI Taxonomy" id="137838"/>
    <lineage>
        <taxon>Bacteria</taxon>
        <taxon>Bacillati</taxon>
        <taxon>Bacillota</taxon>
        <taxon>Clostridia</taxon>
        <taxon>Eubacteriales</taxon>
        <taxon>Clostridiaceae</taxon>
        <taxon>Clostridium</taxon>
    </lineage>
</organism>
<proteinExistence type="predicted"/>
<protein>
    <submittedName>
        <fullName evidence="8">Spermidine/putrescine ABC transporter substrate-binding protein</fullName>
    </submittedName>
</protein>
<keyword evidence="9" id="KW-1185">Reference proteome</keyword>
<dbReference type="GO" id="GO:0042597">
    <property type="term" value="C:periplasmic space"/>
    <property type="evidence" value="ECO:0007669"/>
    <property type="project" value="UniProtKB-SubCell"/>
</dbReference>
<dbReference type="InterPro" id="IPR001188">
    <property type="entry name" value="Sperm_putr-bd"/>
</dbReference>
<evidence type="ECO:0000256" key="2">
    <source>
        <dbReference type="ARBA" id="ARBA00022448"/>
    </source>
</evidence>
<feature type="signal peptide" evidence="7">
    <location>
        <begin position="1"/>
        <end position="26"/>
    </location>
</feature>
<dbReference type="CDD" id="cd13590">
    <property type="entry name" value="PBP2_PotD_PotF_like"/>
    <property type="match status" value="1"/>
</dbReference>
<evidence type="ECO:0000256" key="4">
    <source>
        <dbReference type="ARBA" id="ARBA00022764"/>
    </source>
</evidence>
<comment type="subcellular location">
    <subcellularLocation>
        <location evidence="1">Periplasm</location>
    </subcellularLocation>
</comment>
<dbReference type="STRING" id="137838.GCA_001458595_01842"/>
<evidence type="ECO:0000256" key="7">
    <source>
        <dbReference type="SAM" id="SignalP"/>
    </source>
</evidence>
<feature type="chain" id="PRO_5039024986" evidence="7">
    <location>
        <begin position="27"/>
        <end position="355"/>
    </location>
</feature>
<reference evidence="8 9" key="1">
    <citation type="submission" date="2017-10" db="EMBL/GenBank/DDBJ databases">
        <title>Effective Description of Clostridium neonatale sp. nov. linked to necrotizing enterocolitis in neonates and a clarification of species assignable to the genus Clostridium (Prazmowski 1880) emend. Lawson and Rainey 2016.</title>
        <authorList>
            <person name="Bernard K."/>
            <person name="Burdz T."/>
            <person name="Wiebe D."/>
            <person name="Balcewich B."/>
            <person name="Alfa M."/>
            <person name="Bernier A.-M."/>
        </authorList>
    </citation>
    <scope>NUCLEOTIDE SEQUENCE [LARGE SCALE GENOMIC DNA]</scope>
    <source>
        <strain evidence="8 9">LCDC99A005</strain>
    </source>
</reference>
<dbReference type="PROSITE" id="PS51257">
    <property type="entry name" value="PROKAR_LIPOPROTEIN"/>
    <property type="match status" value="1"/>
</dbReference>
<evidence type="ECO:0000313" key="8">
    <source>
        <dbReference type="EMBL" id="PEG32745.1"/>
    </source>
</evidence>
<dbReference type="PIRSF" id="PIRSF019574">
    <property type="entry name" value="Periplasmic_polyamine_BP"/>
    <property type="match status" value="1"/>
</dbReference>
<sequence>MNFFMKRKLKSLSLLVAVFMMAMMFAGCNKEEKPTINFFNYGENIGEGILEEFEEKYGIHVNQDVYDTPEEMYQKIASGAAQYDVIVSIDYLVQRMIQEDKLEKINFGNVPNMSKIADDHLGKTFDPSNEYSVPYMSGTIGLVYNTDYVDEPIDSWTALWDTKYNKNVILLDGVRDTLGATLKMLGYSLNTTNPDEINEAKEKLIELKKNGNLLAIGADDNTDKMARGEAAISILWSGEGLNLEAEHDNLKFVVPKEGANFWIDSLCIPKGTKNKENAELFISYLCEKDPSFRTADEIGYTTPQKEAREEQDDNVKNNPNAYMDDELLKKCESYNYLGDNLRLYEDAWTQFKDYQ</sequence>
<dbReference type="PRINTS" id="PR00909">
    <property type="entry name" value="SPERMDNBNDNG"/>
</dbReference>
<evidence type="ECO:0000256" key="3">
    <source>
        <dbReference type="ARBA" id="ARBA00022729"/>
    </source>
</evidence>
<feature type="region of interest" description="Disordered" evidence="6">
    <location>
        <begin position="300"/>
        <end position="319"/>
    </location>
</feature>
<dbReference type="OrthoDB" id="9769319at2"/>
<keyword evidence="4" id="KW-0574">Periplasm</keyword>
<dbReference type="GO" id="GO:0015846">
    <property type="term" value="P:polyamine transport"/>
    <property type="evidence" value="ECO:0007669"/>
    <property type="project" value="InterPro"/>
</dbReference>
<dbReference type="EMBL" id="PDCJ01000001">
    <property type="protein sequence ID" value="PEG32745.1"/>
    <property type="molecule type" value="Genomic_DNA"/>
</dbReference>
<evidence type="ECO:0000256" key="5">
    <source>
        <dbReference type="PIRSR" id="PIRSR019574-1"/>
    </source>
</evidence>
<evidence type="ECO:0000256" key="6">
    <source>
        <dbReference type="SAM" id="MobiDB-lite"/>
    </source>
</evidence>
<dbReference type="PANTHER" id="PTHR30222">
    <property type="entry name" value="SPERMIDINE/PUTRESCINE-BINDING PERIPLASMIC PROTEIN"/>
    <property type="match status" value="1"/>
</dbReference>
<dbReference type="GO" id="GO:0019808">
    <property type="term" value="F:polyamine binding"/>
    <property type="evidence" value="ECO:0007669"/>
    <property type="project" value="InterPro"/>
</dbReference>
<dbReference type="Proteomes" id="UP000220840">
    <property type="component" value="Unassembled WGS sequence"/>
</dbReference>
<evidence type="ECO:0000313" key="9">
    <source>
        <dbReference type="Proteomes" id="UP000220840"/>
    </source>
</evidence>
<comment type="caution">
    <text evidence="8">The sequence shown here is derived from an EMBL/GenBank/DDBJ whole genome shotgun (WGS) entry which is preliminary data.</text>
</comment>
<feature type="binding site" evidence="5">
    <location>
        <position position="43"/>
    </location>
    <ligand>
        <name>spermidine</name>
        <dbReference type="ChEBI" id="CHEBI:57834"/>
    </ligand>
</feature>
<dbReference type="Gene3D" id="3.40.190.10">
    <property type="entry name" value="Periplasmic binding protein-like II"/>
    <property type="match status" value="2"/>
</dbReference>
<keyword evidence="2" id="KW-0813">Transport</keyword>
<dbReference type="Pfam" id="PF13416">
    <property type="entry name" value="SBP_bac_8"/>
    <property type="match status" value="1"/>
</dbReference>
<name>A0A2A7MM15_9CLOT</name>
<dbReference type="AlphaFoldDB" id="A0A2A7MM15"/>
<dbReference type="SUPFAM" id="SSF53850">
    <property type="entry name" value="Periplasmic binding protein-like II"/>
    <property type="match status" value="1"/>
</dbReference>
<dbReference type="PANTHER" id="PTHR30222:SF17">
    <property type="entry name" value="SPERMIDINE_PUTRESCINE-BINDING PERIPLASMIC PROTEIN"/>
    <property type="match status" value="1"/>
</dbReference>
<feature type="binding site" evidence="5">
    <location>
        <position position="91"/>
    </location>
    <ligand>
        <name>spermidine</name>
        <dbReference type="ChEBI" id="CHEBI:57834"/>
    </ligand>
</feature>
<keyword evidence="3 7" id="KW-0732">Signal</keyword>
<accession>A0A2A7MM15</accession>